<reference evidence="4 5" key="2">
    <citation type="journal article" date="2005" name="Science">
        <title>The genome of the African trypanosome Trypanosoma brucei.</title>
        <authorList>
            <person name="Berriman M."/>
            <person name="Ghedin E."/>
            <person name="Hertz-Fowler C."/>
            <person name="Blandin G."/>
            <person name="Renauld H."/>
            <person name="Bartholomeu D.C."/>
            <person name="Lennard N.J."/>
            <person name="Caler E."/>
            <person name="Hamlin N.E."/>
            <person name="Haas B."/>
            <person name="Bohme U."/>
            <person name="Hannick L."/>
            <person name="Aslett M.A."/>
            <person name="Shallom J."/>
            <person name="Marcello L."/>
            <person name="Hou L."/>
            <person name="Wickstead B."/>
            <person name="Alsmark U.C."/>
            <person name="Arrowsmith C."/>
            <person name="Atkin R.J."/>
            <person name="Barron A.J."/>
            <person name="Bringaud F."/>
            <person name="Brooks K."/>
            <person name="Carrington M."/>
            <person name="Cherevach I."/>
            <person name="Chillingworth T.J."/>
            <person name="Churcher C."/>
            <person name="Clark L.N."/>
            <person name="Corton C.H."/>
            <person name="Cronin A."/>
            <person name="Davies R.M."/>
            <person name="Doggett J."/>
            <person name="Djikeng A."/>
            <person name="Feldblyum T."/>
            <person name="Field M.C."/>
            <person name="Fraser A."/>
            <person name="Goodhead I."/>
            <person name="Hance Z."/>
            <person name="Harper D."/>
            <person name="Harris B.R."/>
            <person name="Hauser H."/>
            <person name="Hostetler J."/>
            <person name="Ivens A."/>
            <person name="Jagels K."/>
            <person name="Johnson D."/>
            <person name="Johnson J."/>
            <person name="Jones K."/>
            <person name="Kerhornou A.X."/>
            <person name="Koo H."/>
            <person name="Larke N."/>
            <person name="Landfear S."/>
            <person name="Larkin C."/>
            <person name="Leech V."/>
            <person name="Line A."/>
            <person name="Lord A."/>
            <person name="Macleod A."/>
            <person name="Mooney P.J."/>
            <person name="Moule S."/>
            <person name="Martin D.M."/>
            <person name="Morgan G.W."/>
            <person name="Mungall K."/>
            <person name="Norbertczak H."/>
            <person name="Ormond D."/>
            <person name="Pai G."/>
            <person name="Peacock C.S."/>
            <person name="Peterson J."/>
            <person name="Quail M.A."/>
            <person name="Rabbinowitsch E."/>
            <person name="Rajandream M.A."/>
            <person name="Reitter C."/>
            <person name="Salzberg S.L."/>
            <person name="Sanders M."/>
            <person name="Schobel S."/>
            <person name="Sharp S."/>
            <person name="Simmonds M."/>
            <person name="Simpson A.J."/>
            <person name="Tallon L."/>
            <person name="Turner C.M."/>
            <person name="Tait A."/>
            <person name="Tivey A.R."/>
            <person name="Van Aken S."/>
            <person name="Walker D."/>
            <person name="Wanless D."/>
            <person name="Wang S."/>
            <person name="White B."/>
            <person name="White O."/>
            <person name="Whitehead S."/>
            <person name="Woodward J."/>
            <person name="Wortman J."/>
            <person name="Adams M.D."/>
            <person name="Embley T.M."/>
            <person name="Gull K."/>
            <person name="Ullu E."/>
            <person name="Barry J.D."/>
            <person name="Fairlamb A.H."/>
            <person name="Opperdoes F."/>
            <person name="Barrell B.G."/>
            <person name="Donelson J.E."/>
            <person name="Hall N."/>
            <person name="Fraser C.M."/>
            <person name="Melville S.E."/>
            <person name="El-Sayed N.M."/>
        </authorList>
    </citation>
    <scope>NUCLEOTIDE SEQUENCE [LARGE SCALE GENOMIC DNA]</scope>
    <source>
        <strain evidence="4 5">927/4 GUTat10.1</strain>
    </source>
</reference>
<dbReference type="GO" id="GO:0004792">
    <property type="term" value="F:thiosulfate-cyanide sulfurtransferase activity"/>
    <property type="evidence" value="ECO:0000318"/>
    <property type="project" value="GO_Central"/>
</dbReference>
<accession>D6XG30</accession>
<evidence type="ECO:0000259" key="2">
    <source>
        <dbReference type="PROSITE" id="PS50206"/>
    </source>
</evidence>
<dbReference type="PROSITE" id="PS50206">
    <property type="entry name" value="RHODANESE_3"/>
    <property type="match status" value="1"/>
</dbReference>
<dbReference type="EMBL" id="AC159432">
    <property type="protein sequence ID" value="AAX70182.1"/>
    <property type="molecule type" value="Genomic_DNA"/>
</dbReference>
<evidence type="ECO:0000313" key="5">
    <source>
        <dbReference type="Proteomes" id="UP000008524"/>
    </source>
</evidence>
<dbReference type="Proteomes" id="UP000008524">
    <property type="component" value="Chromosome 5"/>
</dbReference>
<feature type="domain" description="Rhodanese" evidence="2">
    <location>
        <begin position="254"/>
        <end position="356"/>
    </location>
</feature>
<reference evidence="4" key="4">
    <citation type="submission" date="2005-04" db="EMBL/GenBank/DDBJ databases">
        <title>Sequencing, closure, and annotation of Trypanosoma brucei chromosomes 2 through 8.</title>
        <authorList>
            <person name="Ghedin E."/>
            <person name="Blandin G."/>
            <person name="Bartholomeu D."/>
            <person name="Caler E."/>
            <person name="Haas B."/>
            <person name="Hannick L."/>
            <person name="Shallom J."/>
            <person name="Hou L."/>
            <person name="Djikeng A."/>
            <person name="Feldblyum T."/>
            <person name="Hostetler J."/>
            <person name="Johnson J."/>
            <person name="Jones K."/>
            <person name="Koo H.L."/>
            <person name="Larkin C."/>
            <person name="Pai G."/>
            <person name="Peterson J."/>
            <person name="Khalak H.G."/>
            <person name="Salzberg S."/>
            <person name="Simpson A.J."/>
            <person name="Tallon L."/>
            <person name="Van Aken S."/>
            <person name="Wanless D."/>
            <person name="White O."/>
            <person name="Wortman J."/>
            <person name="Fraser C.M."/>
            <person name="El-Sayed N.M.A."/>
        </authorList>
    </citation>
    <scope>NUCLEOTIDE SEQUENCE</scope>
    <source>
        <strain evidence="4">927/4 GUTat10.1</strain>
    </source>
</reference>
<keyword evidence="5" id="KW-1185">Reference proteome</keyword>
<dbReference type="InterPro" id="IPR036873">
    <property type="entry name" value="Rhodanese-like_dom_sf"/>
</dbReference>
<dbReference type="SMART" id="SM00450">
    <property type="entry name" value="RHOD"/>
    <property type="match status" value="1"/>
</dbReference>
<dbReference type="AlphaFoldDB" id="Q57W37"/>
<dbReference type="GO" id="GO:0005739">
    <property type="term" value="C:mitochondrion"/>
    <property type="evidence" value="ECO:0006056"/>
    <property type="project" value="Others"/>
</dbReference>
<dbReference type="GO" id="GO:0020023">
    <property type="term" value="C:kinetoplast"/>
    <property type="evidence" value="ECO:0006056"/>
    <property type="project" value="Others"/>
</dbReference>
<dbReference type="InterPro" id="IPR001763">
    <property type="entry name" value="Rhodanese-like_dom"/>
</dbReference>
<dbReference type="EMBL" id="CP000068">
    <property type="protein sequence ID" value="AAZ11207.1"/>
    <property type="molecule type" value="Genomic_DNA"/>
</dbReference>
<name>Q57W37_TRYB2</name>
<dbReference type="OrthoDB" id="566238at2759"/>
<protein>
    <recommendedName>
        <fullName evidence="2">Rhodanese domain-containing protein</fullName>
    </recommendedName>
</protein>
<dbReference type="PaxDb" id="5691-AAZ11207"/>
<accession>Q57W37</accession>
<evidence type="ECO:0000313" key="3">
    <source>
        <dbReference type="EMBL" id="AAX70182.1"/>
    </source>
</evidence>
<dbReference type="SUPFAM" id="SSF52821">
    <property type="entry name" value="Rhodanese/Cell cycle control phosphatase"/>
    <property type="match status" value="1"/>
</dbReference>
<dbReference type="KEGG" id="tbr:Tb927.5.920"/>
<dbReference type="STRING" id="185431.Q57W37"/>
<evidence type="ECO:0000313" key="4">
    <source>
        <dbReference type="EMBL" id="AAZ11207.1"/>
    </source>
</evidence>
<dbReference type="PANTHER" id="PTHR44086">
    <property type="entry name" value="THIOSULFATE SULFURTRANSFERASE RDL2, MITOCHONDRIAL-RELATED"/>
    <property type="match status" value="1"/>
</dbReference>
<organism evidence="3 5">
    <name type="scientific">Trypanosoma brucei brucei (strain 927/4 GUTat10.1)</name>
    <dbReference type="NCBI Taxonomy" id="185431"/>
    <lineage>
        <taxon>Eukaryota</taxon>
        <taxon>Discoba</taxon>
        <taxon>Euglenozoa</taxon>
        <taxon>Kinetoplastea</taxon>
        <taxon>Metakinetoplastina</taxon>
        <taxon>Trypanosomatida</taxon>
        <taxon>Trypanosomatidae</taxon>
        <taxon>Trypanosoma</taxon>
    </lineage>
</organism>
<dbReference type="OMA" id="PMQEARQ"/>
<dbReference type="PANTHER" id="PTHR44086:SF5">
    <property type="entry name" value="RHODANESE DOMAIN-CONTAINING PROTEIN"/>
    <property type="match status" value="1"/>
</dbReference>
<evidence type="ECO:0000256" key="1">
    <source>
        <dbReference type="SAM" id="Coils"/>
    </source>
</evidence>
<dbReference type="RefSeq" id="XP_844766.1">
    <property type="nucleotide sequence ID" value="XM_839673.1"/>
</dbReference>
<proteinExistence type="predicted"/>
<reference evidence="3" key="3">
    <citation type="submission" date="2005-04" db="EMBL/GenBank/DDBJ databases">
        <title>.</title>
        <authorList>
            <person name="Ghedin E."/>
            <person name="Blandin G."/>
            <person name="Bartholomeu D."/>
            <person name="Caler E."/>
            <person name="Haas B."/>
            <person name="Hannick L."/>
            <person name="Shallom J."/>
            <person name="Hou L."/>
            <person name="Djikeng A."/>
            <person name="Feldblyum T."/>
            <person name="Hostetler J."/>
            <person name="Johnson J."/>
            <person name="Jones K."/>
            <person name="Koo H.L."/>
            <person name="Larkin C."/>
            <person name="Pai G."/>
            <person name="Peterson J."/>
            <person name="Khalak H.G."/>
            <person name="Salzberg S."/>
            <person name="Simpson A.J."/>
            <person name="Tallon L."/>
            <person name="Van Aken S."/>
            <person name="Wanless D."/>
            <person name="White O."/>
            <person name="Wortman J."/>
            <person name="Fraser C.M."/>
            <person name="El-Sayed N.M.A."/>
        </authorList>
    </citation>
    <scope>NUCLEOTIDE SEQUENCE</scope>
    <source>
        <strain evidence="3">GUTat10.1</strain>
    </source>
</reference>
<reference evidence="4" key="1">
    <citation type="journal article" date="2005" name="Science">
        <title>Comparative genomics of trypanosomatid parasitic protozoa.</title>
        <authorList>
            <person name="El-Sayed N.M."/>
            <person name="Myler P.J."/>
            <person name="Blandin G."/>
            <person name="Berriman M."/>
            <person name="Crabtree J."/>
            <person name="Aggarwal G."/>
            <person name="Caler E."/>
            <person name="Renauld H."/>
            <person name="Worthey E.A."/>
            <person name="Hertz-Fowler C."/>
            <person name="Ghedin E."/>
            <person name="Peacock C."/>
            <person name="Bartholomeu D.C."/>
            <person name="Haas B.J."/>
            <person name="Tran A.N."/>
            <person name="Wortman J.R."/>
            <person name="Alsmark U.C."/>
            <person name="Angiuoli S."/>
            <person name="Anupama A."/>
            <person name="Badger J."/>
            <person name="Bringaud F."/>
            <person name="Cadag E."/>
            <person name="Carlton J.M."/>
            <person name="Cerqueira G.C."/>
            <person name="Creasy T."/>
            <person name="Delcher A.L."/>
            <person name="Djikeng A."/>
            <person name="Embley T.M."/>
            <person name="Hauser C."/>
            <person name="Ivens A.C."/>
            <person name="Kummerfeld S.K."/>
            <person name="Pereira-Leal J.B."/>
            <person name="Nilsson D."/>
            <person name="Peterson J."/>
            <person name="Salzberg S.L."/>
            <person name="Shallom J."/>
            <person name="Silva J.C."/>
            <person name="Sundaram J."/>
            <person name="Westenberger S."/>
            <person name="White O."/>
            <person name="Melville S.E."/>
            <person name="Donelson J.E."/>
            <person name="Andersson B."/>
            <person name="Stuart K.D."/>
            <person name="Hall N."/>
        </authorList>
    </citation>
    <scope>NUCLEOTIDE SEQUENCE</scope>
    <source>
        <strain evidence="4">927/4 GUTat10.1</strain>
    </source>
</reference>
<keyword evidence="1" id="KW-0175">Coiled coil</keyword>
<dbReference type="Pfam" id="PF00581">
    <property type="entry name" value="Rhodanese"/>
    <property type="match status" value="1"/>
</dbReference>
<feature type="coiled-coil region" evidence="1">
    <location>
        <begin position="165"/>
        <end position="192"/>
    </location>
</feature>
<dbReference type="eggNOG" id="KOG1530">
    <property type="taxonomic scope" value="Eukaryota"/>
</dbReference>
<dbReference type="GeneID" id="3657202"/>
<sequence>MSRLIRICVLFSLPVHLPLFSFYRIFSPFSFFGEVAYSGEVSFPSLFDYTSSILPMLRFLHRPLTALGTQNKSYRRFVSQRHGKGRLLEKEVEETRQAPDSVTSADLLREVKRTRDEVQLLATSAEGLAATRDGGGRESDWAEPSLKDLDRSIPQVDCSFIAELVRSRNRQLKDFLQRKAKLEEKVALLTRRQAGSVKESVGYPVLSAFRARMSDANATASSTEGDTAVAVAPEVLAELTDEERDLLLCSRPDYGDDFVLLDCRTVNEVTSWGIIEGAKVLPAHEMFEAFHLTPEEFEVEFGFTKPRPEQKIICYCQYGPRSLMAAQVLSWMGYTKVLHFRDGYYEWGKQYNLLLRRWMLHDKESGNEVRRQVAFQAGLELQREIAPEFNELPMQEAARYKIDTTRSRGTILVGEGLRDEAYNQVKALVDGMEPPLLPGVLDAEDQVTNSGGTVGRCEHDLQRFLHEATGMDAHEDGAQPLSLAEAQEKAMHSFAQRDDNNRSR</sequence>
<gene>
    <name evidence="4" type="primary">Tb05.28F8.480</name>
    <name evidence="3" type="ORF">Tb927.5.920</name>
</gene>
<dbReference type="InParanoid" id="Q57W37"/>
<dbReference type="Gene3D" id="3.40.250.10">
    <property type="entry name" value="Rhodanese-like domain"/>
    <property type="match status" value="1"/>
</dbReference>